<feature type="compositionally biased region" description="Polar residues" evidence="4">
    <location>
        <begin position="66"/>
        <end position="77"/>
    </location>
</feature>
<evidence type="ECO:0000256" key="2">
    <source>
        <dbReference type="ARBA" id="ARBA00022803"/>
    </source>
</evidence>
<protein>
    <recommendedName>
        <fullName evidence="5">Fibronectin type-III domain-containing protein</fullName>
    </recommendedName>
</protein>
<proteinExistence type="predicted"/>
<feature type="compositionally biased region" description="Basic and acidic residues" evidence="4">
    <location>
        <begin position="1"/>
        <end position="11"/>
    </location>
</feature>
<dbReference type="Proteomes" id="UP001515480">
    <property type="component" value="Unassembled WGS sequence"/>
</dbReference>
<name>A0AB34JG44_PRYPA</name>
<feature type="region of interest" description="Disordered" evidence="4">
    <location>
        <begin position="1"/>
        <end position="131"/>
    </location>
</feature>
<feature type="coiled-coil region" evidence="3">
    <location>
        <begin position="156"/>
        <end position="195"/>
    </location>
</feature>
<gene>
    <name evidence="6" type="ORF">AB1Y20_023122</name>
</gene>
<dbReference type="Gene3D" id="1.25.40.10">
    <property type="entry name" value="Tetratricopeptide repeat domain"/>
    <property type="match status" value="1"/>
</dbReference>
<evidence type="ECO:0000313" key="6">
    <source>
        <dbReference type="EMBL" id="KAL1519609.1"/>
    </source>
</evidence>
<comment type="caution">
    <text evidence="6">The sequence shown here is derived from an EMBL/GenBank/DDBJ whole genome shotgun (WGS) entry which is preliminary data.</text>
</comment>
<dbReference type="SUPFAM" id="SSF49265">
    <property type="entry name" value="Fibronectin type III"/>
    <property type="match status" value="1"/>
</dbReference>
<evidence type="ECO:0000259" key="5">
    <source>
        <dbReference type="PROSITE" id="PS50853"/>
    </source>
</evidence>
<evidence type="ECO:0000313" key="7">
    <source>
        <dbReference type="Proteomes" id="UP001515480"/>
    </source>
</evidence>
<dbReference type="InterPro" id="IPR011990">
    <property type="entry name" value="TPR-like_helical_dom_sf"/>
</dbReference>
<evidence type="ECO:0000256" key="4">
    <source>
        <dbReference type="SAM" id="MobiDB-lite"/>
    </source>
</evidence>
<keyword evidence="3" id="KW-0175">Coiled coil</keyword>
<dbReference type="EMBL" id="JBGBPQ010000009">
    <property type="protein sequence ID" value="KAL1519609.1"/>
    <property type="molecule type" value="Genomic_DNA"/>
</dbReference>
<dbReference type="GO" id="GO:0051879">
    <property type="term" value="F:Hsp90 protein binding"/>
    <property type="evidence" value="ECO:0007669"/>
    <property type="project" value="TreeGrafter"/>
</dbReference>
<dbReference type="CDD" id="cd00063">
    <property type="entry name" value="FN3"/>
    <property type="match status" value="1"/>
</dbReference>
<dbReference type="PANTHER" id="PTHR22904:SF523">
    <property type="entry name" value="STRESS-INDUCED-PHOSPHOPROTEIN 1"/>
    <property type="match status" value="1"/>
</dbReference>
<feature type="domain" description="Fibronectin type-III" evidence="5">
    <location>
        <begin position="565"/>
        <end position="668"/>
    </location>
</feature>
<dbReference type="InterPro" id="IPR003961">
    <property type="entry name" value="FN3_dom"/>
</dbReference>
<dbReference type="AlphaFoldDB" id="A0AB34JG44"/>
<dbReference type="PANTHER" id="PTHR22904">
    <property type="entry name" value="TPR REPEAT CONTAINING PROTEIN"/>
    <property type="match status" value="1"/>
</dbReference>
<dbReference type="Pfam" id="PF00041">
    <property type="entry name" value="fn3"/>
    <property type="match status" value="1"/>
</dbReference>
<dbReference type="InterPro" id="IPR036116">
    <property type="entry name" value="FN3_sf"/>
</dbReference>
<organism evidence="6 7">
    <name type="scientific">Prymnesium parvum</name>
    <name type="common">Toxic golden alga</name>
    <dbReference type="NCBI Taxonomy" id="97485"/>
    <lineage>
        <taxon>Eukaryota</taxon>
        <taxon>Haptista</taxon>
        <taxon>Haptophyta</taxon>
        <taxon>Prymnesiophyceae</taxon>
        <taxon>Prymnesiales</taxon>
        <taxon>Prymnesiaceae</taxon>
        <taxon>Prymnesium</taxon>
    </lineage>
</organism>
<accession>A0AB34JG44</accession>
<dbReference type="Gene3D" id="2.60.40.10">
    <property type="entry name" value="Immunoglobulins"/>
    <property type="match status" value="1"/>
</dbReference>
<evidence type="ECO:0000256" key="3">
    <source>
        <dbReference type="SAM" id="Coils"/>
    </source>
</evidence>
<reference evidence="6 7" key="1">
    <citation type="journal article" date="2024" name="Science">
        <title>Giant polyketide synthase enzymes in the biosynthesis of giant marine polyether toxins.</title>
        <authorList>
            <person name="Fallon T.R."/>
            <person name="Shende V.V."/>
            <person name="Wierzbicki I.H."/>
            <person name="Pendleton A.L."/>
            <person name="Watervoot N.F."/>
            <person name="Auber R.P."/>
            <person name="Gonzalez D.J."/>
            <person name="Wisecaver J.H."/>
            <person name="Moore B.S."/>
        </authorList>
    </citation>
    <scope>NUCLEOTIDE SEQUENCE [LARGE SCALE GENOMIC DNA]</scope>
    <source>
        <strain evidence="6 7">12B1</strain>
    </source>
</reference>
<sequence>MRKRTTLEQRLDSVITQGEPVRSVRRSSASEVKLPPVSTPPLRAKHKAVSLSPAGEASEPRKCRTSLRTSCSDSLSVRQPGHAAPGSHSKGSRPDTNASRAEARSRPDSQLSAPSHRVQTPEWSMAIPRRDGRDVLDLPEVWEDSPTSAEGEKGKLPDIREKLTRAKAQLEQEAKARLREQVRDIRERAAAAMEEEDWVTYEQLLGEALKLESTNSTLLATRSMVNLKLDRPDRALRDAERAIRISPGSTQAHYRRARALCREQRFNEAAADLLTSMKSAPLTWSQVTASTRAPPARLLVTFALPSTNPSHAFSSPSLSFDQPFARLLVTFALPSTNPSHAFSSPSLYLRPTLRTPSRHLRSTFDQPFARLLVTFALPSTNPSHAFSSPSLYLRPTLRTPSRHLRSTFDQPFARLLVTFALPSTNPSHAFSSPSLYLRPTLRTPSRHLRSTFDQPFARLLVTFALPSTNPSHAFSSPSLYLRPTLRTPSHHLRSTFDQPFARLLAESRYNDVLGRVRRDRAYLQLPSASHDVKRRSRMPRWREPAMLPRTPPRTSKPPGVCGSLGLGDVPEGQVDRSRCAHLTWTEPRDNGGEPIWKYELQMAAVDKVFAATTPVFKTCYEGVPACKPFAVTIEKLLPESDYLFRVAAHNYVGPGEWTDPLVVTTDSRAEVERAAKRELPPQWVALETRIDDLLSDAYGGVTYACHWEGLVKSMRRHATSLKIAFRLYAFMGAHNEAADSMGEAQFRSFVEDTQIQTYVSDHQCDLIYRRVKYNEDEAELAIAIAKSPRAHLAEHEFVHAVIRLARARFPSILIGSEDDDESPSPLGNCFDELMEQHVVPFATFKMRDSITLSLKSAAVRHIFSKFRDDLSTLYNLYASADGNGQLALPLHALLEMLRDMKMFDEKCSPRDATVFFVRLRTDLWQDHQTVDRETLGIARSKRKSTNSLAFDGFCEIIARVCNERVPHAMDHFSDSLDHWLTLYFIPAARIAMSLKRIQASPQNVD</sequence>
<keyword evidence="1" id="KW-0677">Repeat</keyword>
<dbReference type="PROSITE" id="PS50853">
    <property type="entry name" value="FN3"/>
    <property type="match status" value="1"/>
</dbReference>
<dbReference type="SUPFAM" id="SSF48452">
    <property type="entry name" value="TPR-like"/>
    <property type="match status" value="1"/>
</dbReference>
<dbReference type="InterPro" id="IPR013783">
    <property type="entry name" value="Ig-like_fold"/>
</dbReference>
<keyword evidence="2" id="KW-0802">TPR repeat</keyword>
<keyword evidence="7" id="KW-1185">Reference proteome</keyword>
<evidence type="ECO:0000256" key="1">
    <source>
        <dbReference type="ARBA" id="ARBA00022737"/>
    </source>
</evidence>
<feature type="compositionally biased region" description="Polar residues" evidence="4">
    <location>
        <begin position="108"/>
        <end position="122"/>
    </location>
</feature>